<dbReference type="PANTHER" id="PTHR42956">
    <property type="entry name" value="NITROGENASE IRON-MOLYBDENUM COFACTOR BIOSYNTHESIS PROTEIN NIFE"/>
    <property type="match status" value="1"/>
</dbReference>
<dbReference type="EMBL" id="SMAL01000003">
    <property type="protein sequence ID" value="TCT15418.1"/>
    <property type="molecule type" value="Genomic_DNA"/>
</dbReference>
<dbReference type="Gene3D" id="3.40.50.12380">
    <property type="entry name" value="Nitrogenase MoFe cofactor biosynthesis protein NifE, C-terminal"/>
    <property type="match status" value="1"/>
</dbReference>
<dbReference type="RefSeq" id="WP_132251092.1">
    <property type="nucleotide sequence ID" value="NZ_SMAL01000003.1"/>
</dbReference>
<dbReference type="GO" id="GO:0016491">
    <property type="term" value="F:oxidoreductase activity"/>
    <property type="evidence" value="ECO:0007669"/>
    <property type="project" value="InterPro"/>
</dbReference>
<reference evidence="2 3" key="1">
    <citation type="submission" date="2019-03" db="EMBL/GenBank/DDBJ databases">
        <title>Genomic Encyclopedia of Type Strains, Phase IV (KMG-IV): sequencing the most valuable type-strain genomes for metagenomic binning, comparative biology and taxonomic classification.</title>
        <authorList>
            <person name="Goeker M."/>
        </authorList>
    </citation>
    <scope>NUCLEOTIDE SEQUENCE [LARGE SCALE GENOMIC DNA]</scope>
    <source>
        <strain evidence="2 3">DSM 24629</strain>
    </source>
</reference>
<dbReference type="AlphaFoldDB" id="A0A4R3MLB6"/>
<gene>
    <name evidence="2" type="ORF">EDC18_103123</name>
</gene>
<sequence length="443" mass="49977">MNTKLQLSKISTLNDINKTEDISALSHAIFPGTHCPLFGVAMIASFIEDLVVLVAGTQECTYYVKNFAHHRQKGKDNFYSVVTNKHDITFGCEKKLREVIKEIDTKIKPNAIMVVTTCVLELIGEDVEGLGRELENEVNAKILVVPTEHFKCNSHIPGMERSLEKLITLMEKCEIDKKAINILGHRQSGVEDTELMKVLLEEGITINSVIPSKCTIEELKTVPKAGLNIVTDFIALSLARKMEETFGTPYVFFGKHLSVERIREKYSKIEEILGISILDQLVEKENELNGLIETVKEELEGKTFIYGNTPMMAFEVSSFLCDLGLEPALIQVRELYENDDIFIDEIKAHHYNPYISKIANIAPMGKVYDTLKPNFYIGHENPMNLMKRDIVQVTLDDSTKQIGYEVPIYTLNKILVSYRQQEELKRKMTAMMSGRGGAAHGAV</sequence>
<dbReference type="InterPro" id="IPR000510">
    <property type="entry name" value="Nase/OxRdtase_comp1"/>
</dbReference>
<dbReference type="CDD" id="cd00316">
    <property type="entry name" value="Oxidoreductase_nitrogenase"/>
    <property type="match status" value="1"/>
</dbReference>
<evidence type="ECO:0000313" key="3">
    <source>
        <dbReference type="Proteomes" id="UP000294902"/>
    </source>
</evidence>
<organism evidence="2 3">
    <name type="scientific">Natranaerovirga pectinivora</name>
    <dbReference type="NCBI Taxonomy" id="682400"/>
    <lineage>
        <taxon>Bacteria</taxon>
        <taxon>Bacillati</taxon>
        <taxon>Bacillota</taxon>
        <taxon>Clostridia</taxon>
        <taxon>Lachnospirales</taxon>
        <taxon>Natranaerovirgaceae</taxon>
        <taxon>Natranaerovirga</taxon>
    </lineage>
</organism>
<dbReference type="Proteomes" id="UP000294902">
    <property type="component" value="Unassembled WGS sequence"/>
</dbReference>
<accession>A0A4R3MLB6</accession>
<evidence type="ECO:0000313" key="2">
    <source>
        <dbReference type="EMBL" id="TCT15418.1"/>
    </source>
</evidence>
<dbReference type="Pfam" id="PF00148">
    <property type="entry name" value="Oxidored_nitro"/>
    <property type="match status" value="1"/>
</dbReference>
<feature type="domain" description="Nitrogenase/oxidoreductase component 1" evidence="1">
    <location>
        <begin position="35"/>
        <end position="405"/>
    </location>
</feature>
<dbReference type="InterPro" id="IPR049939">
    <property type="entry name" value="NifE-like"/>
</dbReference>
<name>A0A4R3MLB6_9FIRM</name>
<proteinExistence type="predicted"/>
<dbReference type="OrthoDB" id="495776at2"/>
<protein>
    <submittedName>
        <fullName evidence="2">Nitrogenase molybdenum-cofactor synthesis protein NifE</fullName>
    </submittedName>
</protein>
<comment type="caution">
    <text evidence="2">The sequence shown here is derived from an EMBL/GenBank/DDBJ whole genome shotgun (WGS) entry which is preliminary data.</text>
</comment>
<dbReference type="SUPFAM" id="SSF53807">
    <property type="entry name" value="Helical backbone' metal receptor"/>
    <property type="match status" value="1"/>
</dbReference>
<keyword evidence="3" id="KW-1185">Reference proteome</keyword>
<dbReference type="Gene3D" id="3.40.50.1980">
    <property type="entry name" value="Nitrogenase molybdenum iron protein domain"/>
    <property type="match status" value="1"/>
</dbReference>
<evidence type="ECO:0000259" key="1">
    <source>
        <dbReference type="Pfam" id="PF00148"/>
    </source>
</evidence>
<dbReference type="PANTHER" id="PTHR42956:SF1">
    <property type="entry name" value="NITROGENASE IRON-MOLYBDENUM COFACTOR BIOSYNTHESIS PROTEIN NIFE"/>
    <property type="match status" value="1"/>
</dbReference>